<dbReference type="Gene3D" id="3.40.800.10">
    <property type="entry name" value="Ureohydrolase domain"/>
    <property type="match status" value="1"/>
</dbReference>
<dbReference type="PRINTS" id="PR00116">
    <property type="entry name" value="ARGINASE"/>
</dbReference>
<comment type="function">
    <text evidence="5">Catalyzes the conversion of N-formimidoyl-L-glutamate to L-glutamate and formamide.</text>
</comment>
<evidence type="ECO:0000256" key="1">
    <source>
        <dbReference type="ARBA" id="ARBA00022723"/>
    </source>
</evidence>
<dbReference type="SUPFAM" id="SSF52768">
    <property type="entry name" value="Arginase/deacetylase"/>
    <property type="match status" value="1"/>
</dbReference>
<keyword evidence="2 5" id="KW-0378">Hydrolase</keyword>
<dbReference type="AlphaFoldDB" id="G5K5G4"/>
<evidence type="ECO:0000313" key="10">
    <source>
        <dbReference type="Proteomes" id="UP000003330"/>
    </source>
</evidence>
<dbReference type="GO" id="GO:0019557">
    <property type="term" value="P:L-histidine catabolic process to glutamate and formate"/>
    <property type="evidence" value="ECO:0007669"/>
    <property type="project" value="UniProtKB-UniPathway"/>
</dbReference>
<feature type="binding site" evidence="7">
    <location>
        <position position="162"/>
    </location>
    <ligand>
        <name>Mn(2+)</name>
        <dbReference type="ChEBI" id="CHEBI:29035"/>
        <label>1</label>
    </ligand>
</feature>
<comment type="catalytic activity">
    <reaction evidence="5">
        <text>N-formimidoyl-L-glutamate + H2O = formamide + L-glutamate</text>
        <dbReference type="Rhea" id="RHEA:22492"/>
        <dbReference type="ChEBI" id="CHEBI:15377"/>
        <dbReference type="ChEBI" id="CHEBI:16397"/>
        <dbReference type="ChEBI" id="CHEBI:29985"/>
        <dbReference type="ChEBI" id="CHEBI:58928"/>
        <dbReference type="EC" id="3.5.3.8"/>
    </reaction>
</comment>
<dbReference type="RefSeq" id="WP_008090179.1">
    <property type="nucleotide sequence ID" value="NZ_AEUX02000007.1"/>
</dbReference>
<dbReference type="Proteomes" id="UP000003330">
    <property type="component" value="Unassembled WGS sequence"/>
</dbReference>
<organism evidence="9 10">
    <name type="scientific">Streptococcus ictaluri 707-05</name>
    <dbReference type="NCBI Taxonomy" id="764299"/>
    <lineage>
        <taxon>Bacteria</taxon>
        <taxon>Bacillati</taxon>
        <taxon>Bacillota</taxon>
        <taxon>Bacilli</taxon>
        <taxon>Lactobacillales</taxon>
        <taxon>Streptococcaceae</taxon>
        <taxon>Streptococcus</taxon>
    </lineage>
</organism>
<feature type="binding site" evidence="5 7">
    <location>
        <position position="160"/>
    </location>
    <ligand>
        <name>Mn(2+)</name>
        <dbReference type="ChEBI" id="CHEBI:29035"/>
        <label>1</label>
    </ligand>
</feature>
<dbReference type="CDD" id="cd09988">
    <property type="entry name" value="Formimidoylglutamase"/>
    <property type="match status" value="1"/>
</dbReference>
<dbReference type="GO" id="GO:0008783">
    <property type="term" value="F:agmatinase activity"/>
    <property type="evidence" value="ECO:0007669"/>
    <property type="project" value="TreeGrafter"/>
</dbReference>
<dbReference type="PIRSF" id="PIRSF036979">
    <property type="entry name" value="Arginase"/>
    <property type="match status" value="1"/>
</dbReference>
<keyword evidence="4 5" id="KW-0464">Manganese</keyword>
<feature type="binding site" evidence="5 7">
    <location>
        <position position="254"/>
    </location>
    <ligand>
        <name>Mn(2+)</name>
        <dbReference type="ChEBI" id="CHEBI:29035"/>
        <label>1</label>
    </ligand>
</feature>
<feature type="binding site" evidence="5">
    <location>
        <position position="162"/>
    </location>
    <ligand>
        <name>Mn(2+)</name>
        <dbReference type="ChEBI" id="CHEBI:29035"/>
        <label>2</label>
    </ligand>
</feature>
<dbReference type="Pfam" id="PF00491">
    <property type="entry name" value="Arginase"/>
    <property type="match status" value="1"/>
</dbReference>
<dbReference type="GO" id="GO:0019556">
    <property type="term" value="P:L-histidine catabolic process to glutamate and formamide"/>
    <property type="evidence" value="ECO:0007669"/>
    <property type="project" value="UniProtKB-UniRule"/>
</dbReference>
<dbReference type="GO" id="GO:0050415">
    <property type="term" value="F:formimidoylglutamase activity"/>
    <property type="evidence" value="ECO:0007669"/>
    <property type="project" value="UniProtKB-UniRule"/>
</dbReference>
<keyword evidence="1 5" id="KW-0479">Metal-binding</keyword>
<dbReference type="InterPro" id="IPR006035">
    <property type="entry name" value="Ureohydrolase"/>
</dbReference>
<dbReference type="PROSITE" id="PS51409">
    <property type="entry name" value="ARGINASE_2"/>
    <property type="match status" value="1"/>
</dbReference>
<dbReference type="HAMAP" id="MF_00737">
    <property type="entry name" value="Formimidoylglutam"/>
    <property type="match status" value="1"/>
</dbReference>
<proteinExistence type="inferred from homology"/>
<dbReference type="UniPathway" id="UPA00379">
    <property type="reaction ID" value="UER00552"/>
</dbReference>
<reference evidence="9 10" key="1">
    <citation type="journal article" date="2014" name="Int. J. Syst. Evol. Microbiol.">
        <title>Phylogenomics and the dynamic genome evolution of the genus Streptococcus.</title>
        <authorList>
            <consortium name="The Broad Institute Genome Sequencing Platform"/>
            <person name="Richards V.P."/>
            <person name="Palmer S.R."/>
            <person name="Pavinski Bitar P.D."/>
            <person name="Qin X."/>
            <person name="Weinstock G.M."/>
            <person name="Highlander S.K."/>
            <person name="Town C.D."/>
            <person name="Burne R.A."/>
            <person name="Stanhope M.J."/>
        </authorList>
    </citation>
    <scope>NUCLEOTIDE SEQUENCE [LARGE SCALE GENOMIC DNA]</scope>
    <source>
        <strain evidence="9 10">707-05</strain>
    </source>
</reference>
<dbReference type="eggNOG" id="COG0010">
    <property type="taxonomic scope" value="Bacteria"/>
</dbReference>
<evidence type="ECO:0000313" key="9">
    <source>
        <dbReference type="EMBL" id="EHI69168.1"/>
    </source>
</evidence>
<gene>
    <name evidence="5 9" type="primary">hutG</name>
    <name evidence="9" type="ORF">STRIC_2079</name>
</gene>
<evidence type="ECO:0000256" key="5">
    <source>
        <dbReference type="HAMAP-Rule" id="MF_00737"/>
    </source>
</evidence>
<evidence type="ECO:0000256" key="4">
    <source>
        <dbReference type="ARBA" id="ARBA00023211"/>
    </source>
</evidence>
<dbReference type="EMBL" id="AEUX02000007">
    <property type="protein sequence ID" value="EHI69168.1"/>
    <property type="molecule type" value="Genomic_DNA"/>
</dbReference>
<dbReference type="NCBIfam" id="NF010347">
    <property type="entry name" value="PRK13775.1"/>
    <property type="match status" value="1"/>
</dbReference>
<dbReference type="PANTHER" id="PTHR11358">
    <property type="entry name" value="ARGINASE/AGMATINASE"/>
    <property type="match status" value="1"/>
</dbReference>
<dbReference type="GO" id="GO:0033389">
    <property type="term" value="P:putrescine biosynthetic process from arginine, via agmatine"/>
    <property type="evidence" value="ECO:0007669"/>
    <property type="project" value="TreeGrafter"/>
</dbReference>
<evidence type="ECO:0000256" key="3">
    <source>
        <dbReference type="ARBA" id="ARBA00022808"/>
    </source>
</evidence>
<dbReference type="STRING" id="764299.STRIC_2079"/>
<dbReference type="PANTHER" id="PTHR11358:SF35">
    <property type="entry name" value="FORMIMIDOYLGLUTAMASE"/>
    <property type="match status" value="1"/>
</dbReference>
<name>G5K5G4_9STRE</name>
<feature type="binding site" evidence="5">
    <location>
        <position position="254"/>
    </location>
    <ligand>
        <name>Mn(2+)</name>
        <dbReference type="ChEBI" id="CHEBI:29035"/>
        <label>2</label>
    </ligand>
</feature>
<evidence type="ECO:0000256" key="8">
    <source>
        <dbReference type="PROSITE-ProRule" id="PRU00742"/>
    </source>
</evidence>
<feature type="binding site" evidence="5">
    <location>
        <position position="256"/>
    </location>
    <ligand>
        <name>Mn(2+)</name>
        <dbReference type="ChEBI" id="CHEBI:29035"/>
        <label>2</label>
    </ligand>
</feature>
<dbReference type="EC" id="3.5.3.8" evidence="5 6"/>
<dbReference type="NCBIfam" id="TIGR01227">
    <property type="entry name" value="hutG"/>
    <property type="match status" value="1"/>
</dbReference>
<sequence>MLEDYYPVSTIYYHGGIDDDLYTAKWGMVMTFLDLNDPSLTPFEGTHFALIGFKSDKGVYINNGRVGAVESPAAIRSQLAKFPWHLGSQVNVYDVGNIDGPNRSLQELQASLSKAIQRMRELNLRPIVLGGGHETAYGHYSGLLASLPEEDKELAVINLDAHFDLRPYDQNGPNSGTGFRQMFDDAVASDRLFKYLVLGIQEHNNNLFLFDFVAKSKGIAFLTGQDIYKLGYQKVCQIIDHFLEGQKQVYLTIDMDCFAVGAAPGVSAIQSLGVDPNLAVLVLQHIAASGKLLGFDIVEVSPPHDIDHHTANLAATFIFYLVQIMAQHP</sequence>
<dbReference type="OrthoDB" id="9788689at2"/>
<feature type="binding site" evidence="5">
    <location>
        <position position="160"/>
    </location>
    <ligand>
        <name>Mn(2+)</name>
        <dbReference type="ChEBI" id="CHEBI:29035"/>
        <label>2</label>
    </ligand>
</feature>
<dbReference type="InterPro" id="IPR023696">
    <property type="entry name" value="Ureohydrolase_dom_sf"/>
</dbReference>
<feature type="binding site" evidence="5 7">
    <location>
        <position position="133"/>
    </location>
    <ligand>
        <name>Mn(2+)</name>
        <dbReference type="ChEBI" id="CHEBI:29035"/>
        <label>1</label>
    </ligand>
</feature>
<comment type="cofactor">
    <cofactor evidence="5 7">
        <name>Mn(2+)</name>
        <dbReference type="ChEBI" id="CHEBI:29035"/>
    </cofactor>
    <text evidence="5 7">Binds 2 manganese ions per subunit.</text>
</comment>
<evidence type="ECO:0000256" key="6">
    <source>
        <dbReference type="NCBIfam" id="TIGR01227"/>
    </source>
</evidence>
<keyword evidence="10" id="KW-1185">Reference proteome</keyword>
<keyword evidence="3 5" id="KW-0369">Histidine metabolism</keyword>
<comment type="pathway">
    <text evidence="5">Amino-acid degradation; L-histidine degradation into L-glutamate; L-glutamate from N-formimidoyl-L-glutamate (hydrolase route): step 1/1.</text>
</comment>
<feature type="binding site" evidence="5 7">
    <location>
        <position position="164"/>
    </location>
    <ligand>
        <name>Mn(2+)</name>
        <dbReference type="ChEBI" id="CHEBI:29035"/>
        <label>1</label>
    </ligand>
</feature>
<protein>
    <recommendedName>
        <fullName evidence="5 6">Formimidoylglutamase</fullName>
        <ecNumber evidence="5 6">3.5.3.8</ecNumber>
    </recommendedName>
    <alternativeName>
        <fullName evidence="5">Formiminoglutamase</fullName>
    </alternativeName>
    <alternativeName>
        <fullName evidence="5">Formiminoglutamate hydrolase</fullName>
    </alternativeName>
</protein>
<dbReference type="GO" id="GO:0030145">
    <property type="term" value="F:manganese ion binding"/>
    <property type="evidence" value="ECO:0007669"/>
    <property type="project" value="UniProtKB-UniRule"/>
</dbReference>
<accession>G5K5G4</accession>
<evidence type="ECO:0000256" key="7">
    <source>
        <dbReference type="PIRSR" id="PIRSR036979-1"/>
    </source>
</evidence>
<feature type="binding site" evidence="7">
    <location>
        <position position="256"/>
    </location>
    <ligand>
        <name>Mn(2+)</name>
        <dbReference type="ChEBI" id="CHEBI:29035"/>
        <label>1</label>
    </ligand>
</feature>
<dbReference type="InterPro" id="IPR005923">
    <property type="entry name" value="HutG"/>
</dbReference>
<comment type="caution">
    <text evidence="9">The sequence shown here is derived from an EMBL/GenBank/DDBJ whole genome shotgun (WGS) entry which is preliminary data.</text>
</comment>
<comment type="similarity">
    <text evidence="5 8">Belongs to the arginase family.</text>
</comment>
<evidence type="ECO:0000256" key="2">
    <source>
        <dbReference type="ARBA" id="ARBA00022801"/>
    </source>
</evidence>